<feature type="chain" id="PRO_5008900470" evidence="1">
    <location>
        <begin position="30"/>
        <end position="124"/>
    </location>
</feature>
<keyword evidence="1" id="KW-0732">Signal</keyword>
<dbReference type="SUPFAM" id="SSF100910">
    <property type="entry name" value="Chemosensory protein Csp2"/>
    <property type="match status" value="1"/>
</dbReference>
<sequence length="124" mass="13829">AVVSNPQPAAMAKLLLCVAVVALAALAAAVPRPEDKYTTKYDNVNIDEILANKRLLQNYMNCILEKPKARCTADALELKKSIPDALTNDCVKCSDKQKELSEKVVKHLIEKEKETWDELKAKYD</sequence>
<dbReference type="InterPro" id="IPR005055">
    <property type="entry name" value="A10/PebIII"/>
</dbReference>
<organism evidence="2">
    <name type="scientific">Anthurium amnicola</name>
    <dbReference type="NCBI Taxonomy" id="1678845"/>
    <lineage>
        <taxon>Eukaryota</taxon>
        <taxon>Viridiplantae</taxon>
        <taxon>Streptophyta</taxon>
        <taxon>Embryophyta</taxon>
        <taxon>Tracheophyta</taxon>
        <taxon>Spermatophyta</taxon>
        <taxon>Magnoliopsida</taxon>
        <taxon>Liliopsida</taxon>
        <taxon>Araceae</taxon>
        <taxon>Pothoideae</taxon>
        <taxon>Potheae</taxon>
        <taxon>Anthurium</taxon>
    </lineage>
</organism>
<dbReference type="Pfam" id="PF03392">
    <property type="entry name" value="OS-D"/>
    <property type="match status" value="1"/>
</dbReference>
<feature type="non-terminal residue" evidence="2">
    <location>
        <position position="1"/>
    </location>
</feature>
<gene>
    <name evidence="2" type="primary">PebIII_1</name>
    <name evidence="2" type="ORF">g.148547</name>
</gene>
<dbReference type="AlphaFoldDB" id="A0A1D1YUF7"/>
<protein>
    <submittedName>
        <fullName evidence="2">Ejaculatory bulb-specific protein 3</fullName>
    </submittedName>
</protein>
<reference evidence="2" key="1">
    <citation type="submission" date="2015-07" db="EMBL/GenBank/DDBJ databases">
        <title>Transcriptome Assembly of Anthurium amnicola.</title>
        <authorList>
            <person name="Suzuki J."/>
        </authorList>
    </citation>
    <scope>NUCLEOTIDE SEQUENCE</scope>
</reference>
<accession>A0A1D1YUF7</accession>
<dbReference type="PANTHER" id="PTHR11257">
    <property type="entry name" value="CHEMOSENSORY PROTEIN-RELATED"/>
    <property type="match status" value="1"/>
</dbReference>
<name>A0A1D1YUF7_9ARAE</name>
<feature type="non-terminal residue" evidence="2">
    <location>
        <position position="124"/>
    </location>
</feature>
<feature type="signal peptide" evidence="1">
    <location>
        <begin position="1"/>
        <end position="29"/>
    </location>
</feature>
<proteinExistence type="predicted"/>
<dbReference type="Gene3D" id="1.10.2080.10">
    <property type="entry name" value="Insect odorant-binding protein A10/Ejaculatory bulb-specific protein 3"/>
    <property type="match status" value="1"/>
</dbReference>
<dbReference type="PANTHER" id="PTHR11257:SF12">
    <property type="entry name" value="EJACULATORY BULB-SPECIFIC PROTEIN 3-RELATED"/>
    <property type="match status" value="1"/>
</dbReference>
<evidence type="ECO:0000256" key="1">
    <source>
        <dbReference type="SAM" id="SignalP"/>
    </source>
</evidence>
<dbReference type="EMBL" id="GDJX01009674">
    <property type="protein sequence ID" value="JAT58262.1"/>
    <property type="molecule type" value="Transcribed_RNA"/>
</dbReference>
<dbReference type="InterPro" id="IPR036682">
    <property type="entry name" value="OS_D_A10/PebIII_sf"/>
</dbReference>
<evidence type="ECO:0000313" key="2">
    <source>
        <dbReference type="EMBL" id="JAT58262.1"/>
    </source>
</evidence>